<feature type="domain" description="CAAX prenyl protease 2/Lysostaphin resistance protein A-like" evidence="2">
    <location>
        <begin position="117"/>
        <end position="212"/>
    </location>
</feature>
<feature type="transmembrane region" description="Helical" evidence="1">
    <location>
        <begin position="202"/>
        <end position="222"/>
    </location>
</feature>
<dbReference type="Pfam" id="PF02517">
    <property type="entry name" value="Rce1-like"/>
    <property type="match status" value="1"/>
</dbReference>
<feature type="transmembrane region" description="Helical" evidence="1">
    <location>
        <begin position="15"/>
        <end position="37"/>
    </location>
</feature>
<evidence type="ECO:0000313" key="3">
    <source>
        <dbReference type="EMBL" id="MDT9600182.1"/>
    </source>
</evidence>
<dbReference type="GO" id="GO:0016787">
    <property type="term" value="F:hydrolase activity"/>
    <property type="evidence" value="ECO:0007669"/>
    <property type="project" value="UniProtKB-KW"/>
</dbReference>
<evidence type="ECO:0000313" key="4">
    <source>
        <dbReference type="Proteomes" id="UP001259572"/>
    </source>
</evidence>
<gene>
    <name evidence="3" type="ORF">RQX22_14570</name>
</gene>
<accession>A0ABU3QA70</accession>
<feature type="transmembrane region" description="Helical" evidence="1">
    <location>
        <begin position="178"/>
        <end position="195"/>
    </location>
</feature>
<feature type="transmembrane region" description="Helical" evidence="1">
    <location>
        <begin position="117"/>
        <end position="136"/>
    </location>
</feature>
<feature type="transmembrane region" description="Helical" evidence="1">
    <location>
        <begin position="148"/>
        <end position="166"/>
    </location>
</feature>
<organism evidence="3 4">
    <name type="scientific">Sphingosinicella rhizophila</name>
    <dbReference type="NCBI Taxonomy" id="3050082"/>
    <lineage>
        <taxon>Bacteria</taxon>
        <taxon>Pseudomonadati</taxon>
        <taxon>Pseudomonadota</taxon>
        <taxon>Alphaproteobacteria</taxon>
        <taxon>Sphingomonadales</taxon>
        <taxon>Sphingosinicellaceae</taxon>
        <taxon>Sphingosinicella</taxon>
    </lineage>
</organism>
<feature type="transmembrane region" description="Helical" evidence="1">
    <location>
        <begin position="251"/>
        <end position="269"/>
    </location>
</feature>
<name>A0ABU3QA70_9SPHN</name>
<feature type="transmembrane region" description="Helical" evidence="1">
    <location>
        <begin position="82"/>
        <end position="102"/>
    </location>
</feature>
<keyword evidence="1" id="KW-0472">Membrane</keyword>
<evidence type="ECO:0000256" key="1">
    <source>
        <dbReference type="SAM" id="Phobius"/>
    </source>
</evidence>
<keyword evidence="1" id="KW-0812">Transmembrane</keyword>
<keyword evidence="4" id="KW-1185">Reference proteome</keyword>
<dbReference type="RefSeq" id="WP_315727280.1">
    <property type="nucleotide sequence ID" value="NZ_JAVUPU010000007.1"/>
</dbReference>
<dbReference type="InterPro" id="IPR003675">
    <property type="entry name" value="Rce1/LyrA-like_dom"/>
</dbReference>
<dbReference type="Proteomes" id="UP001259572">
    <property type="component" value="Unassembled WGS sequence"/>
</dbReference>
<reference evidence="3 4" key="1">
    <citation type="submission" date="2023-05" db="EMBL/GenBank/DDBJ databases">
        <authorList>
            <person name="Guo Y."/>
        </authorList>
    </citation>
    <scope>NUCLEOTIDE SEQUENCE [LARGE SCALE GENOMIC DNA]</scope>
    <source>
        <strain evidence="3 4">GR2756</strain>
    </source>
</reference>
<sequence>MTVLFDDWRSRLKHIGWAGAFLAILAAMLFPAILLSAQAGRAISIFEQAGLIAAATAATQLLRRKAIWEVTGRPDSQWLRQLGLGGCLGALLMLAPALILWMGGSVGFRGTGTETDALLGAVLLMAGVAIAEETLFRGILFQRLIDALGPWPAQLIIAALFVLTHLGNPGMTGVTRLWAATNIFLASIMFGLAYLRTRSLALPIGLHFMANTTHGILLGFGVSGEGEPSLLRPSYSSSPDWWTGGQFGLEASLPGLATVAITTILLALIRPGNR</sequence>
<proteinExistence type="predicted"/>
<comment type="caution">
    <text evidence="3">The sequence shown here is derived from an EMBL/GenBank/DDBJ whole genome shotgun (WGS) entry which is preliminary data.</text>
</comment>
<dbReference type="EMBL" id="JAVUPU010000007">
    <property type="protein sequence ID" value="MDT9600182.1"/>
    <property type="molecule type" value="Genomic_DNA"/>
</dbReference>
<evidence type="ECO:0000259" key="2">
    <source>
        <dbReference type="Pfam" id="PF02517"/>
    </source>
</evidence>
<dbReference type="PANTHER" id="PTHR39430">
    <property type="entry name" value="MEMBRANE-ASSOCIATED PROTEASE-RELATED"/>
    <property type="match status" value="1"/>
</dbReference>
<keyword evidence="3" id="KW-0378">Hydrolase</keyword>
<protein>
    <submittedName>
        <fullName evidence="3">CPBP family intramembrane glutamic endopeptidase</fullName>
        <ecNumber evidence="3">3.4.-.-</ecNumber>
    </submittedName>
</protein>
<keyword evidence="1" id="KW-1133">Transmembrane helix</keyword>
<dbReference type="PANTHER" id="PTHR39430:SF1">
    <property type="entry name" value="PROTEASE"/>
    <property type="match status" value="1"/>
</dbReference>
<dbReference type="EC" id="3.4.-.-" evidence="3"/>